<evidence type="ECO:0000256" key="1">
    <source>
        <dbReference type="SAM" id="SignalP"/>
    </source>
</evidence>
<proteinExistence type="predicted"/>
<sequence>MKVFAFVLVTLAASVAAVPSKVDLERERQNLVEQLIVNVIDRITSGIQERGLDPIYIEKAEGDYTFPISDIFSASGTVAHLALEGASNVVVNDVTFNILRSKFSVDLTLPKLSASSVAVNGEATIFGKELAVSSSGSLVVEDLRLVSTVSIRLLPSISIRELSAVLTVGNVESALKVVLFGDDVSEKLNDALNNRLPELLETYNEQIREIVERIILFIINNLL</sequence>
<dbReference type="OrthoDB" id="7339216at2759"/>
<gene>
    <name evidence="3" type="primary">LOC114249976</name>
</gene>
<dbReference type="InterPro" id="IPR010562">
    <property type="entry name" value="Haemolymph_juvenile_hormone-bd"/>
</dbReference>
<dbReference type="Pfam" id="PF06585">
    <property type="entry name" value="JHBP"/>
    <property type="match status" value="1"/>
</dbReference>
<dbReference type="RefSeq" id="XP_028039512.1">
    <property type="nucleotide sequence ID" value="XM_028183711.1"/>
</dbReference>
<dbReference type="Proteomes" id="UP000504629">
    <property type="component" value="Unplaced"/>
</dbReference>
<name>A0A6J2KF14_BOMMA</name>
<keyword evidence="2" id="KW-1185">Reference proteome</keyword>
<organism evidence="2 3">
    <name type="scientific">Bombyx mandarina</name>
    <name type="common">Wild silk moth</name>
    <name type="synonym">Wild silkworm</name>
    <dbReference type="NCBI Taxonomy" id="7092"/>
    <lineage>
        <taxon>Eukaryota</taxon>
        <taxon>Metazoa</taxon>
        <taxon>Ecdysozoa</taxon>
        <taxon>Arthropoda</taxon>
        <taxon>Hexapoda</taxon>
        <taxon>Insecta</taxon>
        <taxon>Pterygota</taxon>
        <taxon>Neoptera</taxon>
        <taxon>Endopterygota</taxon>
        <taxon>Lepidoptera</taxon>
        <taxon>Glossata</taxon>
        <taxon>Ditrysia</taxon>
        <taxon>Bombycoidea</taxon>
        <taxon>Bombycidae</taxon>
        <taxon>Bombycinae</taxon>
        <taxon>Bombyx</taxon>
    </lineage>
</organism>
<dbReference type="Gene3D" id="3.15.10.30">
    <property type="entry name" value="Haemolymph juvenile hormone binding protein"/>
    <property type="match status" value="1"/>
</dbReference>
<keyword evidence="1" id="KW-0732">Signal</keyword>
<evidence type="ECO:0000313" key="3">
    <source>
        <dbReference type="RefSeq" id="XP_028039512.1"/>
    </source>
</evidence>
<feature type="chain" id="PRO_5027054158" evidence="1">
    <location>
        <begin position="18"/>
        <end position="223"/>
    </location>
</feature>
<dbReference type="GeneID" id="114249976"/>
<evidence type="ECO:0000313" key="2">
    <source>
        <dbReference type="Proteomes" id="UP000504629"/>
    </source>
</evidence>
<dbReference type="KEGG" id="bman:114249976"/>
<protein>
    <submittedName>
        <fullName evidence="3">Uncharacterized protein LOC114249976</fullName>
    </submittedName>
</protein>
<dbReference type="PANTHER" id="PTHR11008:SF9">
    <property type="entry name" value="PROTEIN TAKEOUT-LIKE PROTEIN"/>
    <property type="match status" value="1"/>
</dbReference>
<dbReference type="InterPro" id="IPR038606">
    <property type="entry name" value="To_sf"/>
</dbReference>
<dbReference type="PANTHER" id="PTHR11008">
    <property type="entry name" value="PROTEIN TAKEOUT-LIKE PROTEIN"/>
    <property type="match status" value="1"/>
</dbReference>
<dbReference type="AlphaFoldDB" id="A0A6J2KF14"/>
<accession>A0A6J2KF14</accession>
<reference evidence="3" key="1">
    <citation type="submission" date="2025-08" db="UniProtKB">
        <authorList>
            <consortium name="RefSeq"/>
        </authorList>
    </citation>
    <scope>IDENTIFICATION</scope>
    <source>
        <tissue evidence="3">Silk gland</tissue>
    </source>
</reference>
<feature type="signal peptide" evidence="1">
    <location>
        <begin position="1"/>
        <end position="17"/>
    </location>
</feature>